<organism evidence="3 4">
    <name type="scientific">Nocardioides flavescens</name>
    <dbReference type="NCBI Taxonomy" id="2691959"/>
    <lineage>
        <taxon>Bacteria</taxon>
        <taxon>Bacillati</taxon>
        <taxon>Actinomycetota</taxon>
        <taxon>Actinomycetes</taxon>
        <taxon>Propionibacteriales</taxon>
        <taxon>Nocardioidaceae</taxon>
        <taxon>Nocardioides</taxon>
    </lineage>
</organism>
<evidence type="ECO:0000256" key="1">
    <source>
        <dbReference type="SAM" id="MobiDB-lite"/>
    </source>
</evidence>
<evidence type="ECO:0000256" key="2">
    <source>
        <dbReference type="SAM" id="SignalP"/>
    </source>
</evidence>
<feature type="chain" id="PRO_5039422160" description="DUF732 domain-containing protein" evidence="2">
    <location>
        <begin position="19"/>
        <end position="104"/>
    </location>
</feature>
<dbReference type="RefSeq" id="WP_160875505.1">
    <property type="nucleotide sequence ID" value="NZ_WUEK01000002.1"/>
</dbReference>
<keyword evidence="4" id="KW-1185">Reference proteome</keyword>
<feature type="region of interest" description="Disordered" evidence="1">
    <location>
        <begin position="19"/>
        <end position="40"/>
    </location>
</feature>
<evidence type="ECO:0008006" key="5">
    <source>
        <dbReference type="Google" id="ProtNLM"/>
    </source>
</evidence>
<evidence type="ECO:0000313" key="4">
    <source>
        <dbReference type="Proteomes" id="UP000473325"/>
    </source>
</evidence>
<reference evidence="3 4" key="1">
    <citation type="submission" date="2019-12" db="EMBL/GenBank/DDBJ databases">
        <authorList>
            <person name="Kun Z."/>
        </authorList>
    </citation>
    <scope>NUCLEOTIDE SEQUENCE [LARGE SCALE GENOMIC DNA]</scope>
    <source>
        <strain evidence="3 4">YIM 123512</strain>
    </source>
</reference>
<proteinExistence type="predicted"/>
<protein>
    <recommendedName>
        <fullName evidence="5">DUF732 domain-containing protein</fullName>
    </recommendedName>
</protein>
<name>A0A6L7ET49_9ACTN</name>
<sequence>MKKLIPAVTLFVALAACGGGGGGRPSTSEIADTLKGSDSPLGAVTDSASDDVIDCIAKTLHDSDVSDKALQALVDGDDDYDGSDSDKKAVEAASDDLAKCATAS</sequence>
<dbReference type="Proteomes" id="UP000473325">
    <property type="component" value="Unassembled WGS sequence"/>
</dbReference>
<comment type="caution">
    <text evidence="3">The sequence shown here is derived from an EMBL/GenBank/DDBJ whole genome shotgun (WGS) entry which is preliminary data.</text>
</comment>
<dbReference type="PROSITE" id="PS51257">
    <property type="entry name" value="PROKAR_LIPOPROTEIN"/>
    <property type="match status" value="1"/>
</dbReference>
<dbReference type="AlphaFoldDB" id="A0A6L7ET49"/>
<gene>
    <name evidence="3" type="ORF">GRQ65_04335</name>
</gene>
<feature type="signal peptide" evidence="2">
    <location>
        <begin position="1"/>
        <end position="18"/>
    </location>
</feature>
<keyword evidence="2" id="KW-0732">Signal</keyword>
<evidence type="ECO:0000313" key="3">
    <source>
        <dbReference type="EMBL" id="MXG88776.1"/>
    </source>
</evidence>
<accession>A0A6L7ET49</accession>
<dbReference type="EMBL" id="WUEK01000002">
    <property type="protein sequence ID" value="MXG88776.1"/>
    <property type="molecule type" value="Genomic_DNA"/>
</dbReference>